<dbReference type="InterPro" id="IPR026341">
    <property type="entry name" value="T9SS_type_B"/>
</dbReference>
<evidence type="ECO:0000313" key="1">
    <source>
        <dbReference type="EMBL" id="AYA36958.1"/>
    </source>
</evidence>
<evidence type="ECO:0000313" key="2">
    <source>
        <dbReference type="Proteomes" id="UP000262802"/>
    </source>
</evidence>
<dbReference type="Gene3D" id="2.60.40.10">
    <property type="entry name" value="Immunoglobulins"/>
    <property type="match status" value="3"/>
</dbReference>
<proteinExistence type="predicted"/>
<dbReference type="EMBL" id="CP032317">
    <property type="protein sequence ID" value="AYA36958.1"/>
    <property type="molecule type" value="Genomic_DNA"/>
</dbReference>
<keyword evidence="2" id="KW-1185">Reference proteome</keyword>
<dbReference type="InterPro" id="IPR013783">
    <property type="entry name" value="Ig-like_fold"/>
</dbReference>
<accession>A0A3B7QV62</accession>
<dbReference type="AlphaFoldDB" id="A0A3B7QV62"/>
<dbReference type="Pfam" id="PF13585">
    <property type="entry name" value="CHU_C"/>
    <property type="match status" value="1"/>
</dbReference>
<reference evidence="1 2" key="1">
    <citation type="submission" date="2018-09" db="EMBL/GenBank/DDBJ databases">
        <title>Hymenobacter medium sp. nov., isolated from R2A medium.</title>
        <authorList>
            <person name="Yingchao G."/>
        </authorList>
    </citation>
    <scope>NUCLEOTIDE SEQUENCE [LARGE SCALE GENOMIC DNA]</scope>
    <source>
        <strain evidence="2">sh-6</strain>
    </source>
</reference>
<dbReference type="OrthoDB" id="1123245at2"/>
<dbReference type="Proteomes" id="UP000262802">
    <property type="component" value="Chromosome"/>
</dbReference>
<dbReference type="RefSeq" id="WP_119444536.1">
    <property type="nucleotide sequence ID" value="NZ_CP032317.1"/>
</dbReference>
<sequence length="954" mass="103369">MTLPLLNCRASRGLATFLTLVALWLVAGQAMATHIRAGDIQARADPNNPLRIIFQMIIYTDSRSQASADETETIFYGDGTTSGVNAITVSSRTNIGNDILRNVYNFEHTYNAPGSYFVSFIGENRATGIRNMQASDAQNFYIHTRITIDPILGANSSPVLNAPAVDRATASQVFLHNPAASDPDGDSLSYRLVVCQREPRGVVGITTATTNRNRPQPTPVPGYAYPNEQSVSPGGVQVRYSGPPAAQEGEPAILVIDPRTGQLVWNAPSPRGLGDYNVAFIVTEWRRDANGGRRIIGEVIRDMQITVVASNNQRPTVFVPRDTCVIAGATITRTITGTDPDNHTMQLQAFGGIFPPATFRQTISRPGYVAGTFQWTTSCSDVASDPTQVVFKVQDQPPGAISPLIDERPWRITVVGPPPANLAGRPQGGSVVLNWDRYICSNASRILIFRKENTSSFRPGPCETGIPASAGYTQIGSVASNVVSFTDDNAGRGLERGKTYCYRIYAEFPRPAGGASIASQEVCVKLEGRAALFTNVTVDRTEVANGQITVKWTKPASSSGFNPPVGYRLFRGEGQNPATGSYTLVSTINNLNDTVYVDSGLDTETKAFTYRLEFFSNVSTQPNSAAIVENAGPASSVRLNGVANAVGNSIKLNWTYNVPWDNSQQRTRIYRRNPGATAFTLIADTVVTRTGGTFTDRGTTAQPLRKNQTYCYYVETVGTYGAPNLPSNLINKSQVRCVALASIPCPPVLTLRPINCDSVAATLPRGGQARYNNYLRWTLGNTPADCGRNIAFYRVLFRPTEEGEFSEIGRTPVQSFVHRNLASAAGCYAVIAVDSAGTSSAQSNIECQDNCQIFVLPNIFTPNGDGRNDTFKPIFASPVTRAKVQIFNRWGAKVYEGNASSDLTLWNGGGGRGNEGGDTGARASAGTYYYLLEVEFADLKRTTRTFKGWVELMR</sequence>
<dbReference type="NCBIfam" id="TIGR04131">
    <property type="entry name" value="Bac_Flav_CTERM"/>
    <property type="match status" value="1"/>
</dbReference>
<dbReference type="SUPFAM" id="SSF49265">
    <property type="entry name" value="Fibronectin type III"/>
    <property type="match status" value="1"/>
</dbReference>
<protein>
    <submittedName>
        <fullName evidence="1">Gliding motility-associated C-terminal domain-containing protein</fullName>
    </submittedName>
</protein>
<name>A0A3B7QV62_9BACT</name>
<gene>
    <name evidence="1" type="ORF">D3Y59_07735</name>
</gene>
<dbReference type="InterPro" id="IPR036116">
    <property type="entry name" value="FN3_sf"/>
</dbReference>
<dbReference type="KEGG" id="hyh:D3Y59_07735"/>
<organism evidence="1 2">
    <name type="scientific">Hymenobacter oligotrophus</name>
    <dbReference type="NCBI Taxonomy" id="2319843"/>
    <lineage>
        <taxon>Bacteria</taxon>
        <taxon>Pseudomonadati</taxon>
        <taxon>Bacteroidota</taxon>
        <taxon>Cytophagia</taxon>
        <taxon>Cytophagales</taxon>
        <taxon>Hymenobacteraceae</taxon>
        <taxon>Hymenobacter</taxon>
    </lineage>
</organism>